<dbReference type="AlphaFoldDB" id="A0A0V0H5W4"/>
<accession>A0A0V0H5W4</accession>
<evidence type="ECO:0000313" key="2">
    <source>
        <dbReference type="EMBL" id="JAP14891.1"/>
    </source>
</evidence>
<keyword evidence="1" id="KW-0472">Membrane</keyword>
<feature type="transmembrane region" description="Helical" evidence="1">
    <location>
        <begin position="20"/>
        <end position="41"/>
    </location>
</feature>
<reference evidence="2" key="1">
    <citation type="submission" date="2015-12" db="EMBL/GenBank/DDBJ databases">
        <title>Gene expression during late stages of embryo sac development: a critical building block for successful pollen-pistil interactions.</title>
        <authorList>
            <person name="Liu Y."/>
            <person name="Joly V."/>
            <person name="Sabar M."/>
            <person name="Matton D.P."/>
        </authorList>
    </citation>
    <scope>NUCLEOTIDE SEQUENCE</scope>
</reference>
<protein>
    <submittedName>
        <fullName evidence="2">Putative ovule protein</fullName>
    </submittedName>
</protein>
<sequence length="66" mass="7485">MTSSSTVGGQSGEPKEALRFVTFWFSSLISGYVSSCFLLCYHCCCCRFFSLLLLFFFAVFMLLLQL</sequence>
<feature type="transmembrane region" description="Helical" evidence="1">
    <location>
        <begin position="48"/>
        <end position="65"/>
    </location>
</feature>
<organism evidence="2">
    <name type="scientific">Solanum chacoense</name>
    <name type="common">Chaco potato</name>
    <dbReference type="NCBI Taxonomy" id="4108"/>
    <lineage>
        <taxon>Eukaryota</taxon>
        <taxon>Viridiplantae</taxon>
        <taxon>Streptophyta</taxon>
        <taxon>Embryophyta</taxon>
        <taxon>Tracheophyta</taxon>
        <taxon>Spermatophyta</taxon>
        <taxon>Magnoliopsida</taxon>
        <taxon>eudicotyledons</taxon>
        <taxon>Gunneridae</taxon>
        <taxon>Pentapetalae</taxon>
        <taxon>asterids</taxon>
        <taxon>lamiids</taxon>
        <taxon>Solanales</taxon>
        <taxon>Solanaceae</taxon>
        <taxon>Solanoideae</taxon>
        <taxon>Solaneae</taxon>
        <taxon>Solanum</taxon>
    </lineage>
</organism>
<name>A0A0V0H5W4_SOLCH</name>
<keyword evidence="1" id="KW-1133">Transmembrane helix</keyword>
<keyword evidence="1" id="KW-0812">Transmembrane</keyword>
<dbReference type="EMBL" id="GEDG01025936">
    <property type="protein sequence ID" value="JAP14891.1"/>
    <property type="molecule type" value="Transcribed_RNA"/>
</dbReference>
<evidence type="ECO:0000256" key="1">
    <source>
        <dbReference type="SAM" id="Phobius"/>
    </source>
</evidence>
<proteinExistence type="predicted"/>